<dbReference type="Gene3D" id="3.10.560.10">
    <property type="entry name" value="Outer membrane lipoprotein wza domain like"/>
    <property type="match status" value="1"/>
</dbReference>
<accession>A0A2T3HQV4</accession>
<name>A0A2T3HQV4_9SPHI</name>
<keyword evidence="1" id="KW-0732">Signal</keyword>
<protein>
    <recommendedName>
        <fullName evidence="2">Polysaccharide export protein N-terminal domain-containing protein</fullName>
    </recommendedName>
</protein>
<feature type="domain" description="Polysaccharide export protein N-terminal" evidence="2">
    <location>
        <begin position="37"/>
        <end position="132"/>
    </location>
</feature>
<dbReference type="EMBL" id="PYLS01000001">
    <property type="protein sequence ID" value="PST84767.1"/>
    <property type="molecule type" value="Genomic_DNA"/>
</dbReference>
<evidence type="ECO:0000313" key="3">
    <source>
        <dbReference type="EMBL" id="PST84767.1"/>
    </source>
</evidence>
<dbReference type="Pfam" id="PF02563">
    <property type="entry name" value="Poly_export"/>
    <property type="match status" value="1"/>
</dbReference>
<proteinExistence type="predicted"/>
<evidence type="ECO:0000259" key="2">
    <source>
        <dbReference type="Pfam" id="PF02563"/>
    </source>
</evidence>
<gene>
    <name evidence="3" type="ORF">C7T94_01175</name>
</gene>
<dbReference type="InterPro" id="IPR003715">
    <property type="entry name" value="Poly_export_N"/>
</dbReference>
<dbReference type="Gene3D" id="3.30.1950.10">
    <property type="entry name" value="wza like domain"/>
    <property type="match status" value="1"/>
</dbReference>
<evidence type="ECO:0000256" key="1">
    <source>
        <dbReference type="ARBA" id="ARBA00022729"/>
    </source>
</evidence>
<comment type="caution">
    <text evidence="3">The sequence shown here is derived from an EMBL/GenBank/DDBJ whole genome shotgun (WGS) entry which is preliminary data.</text>
</comment>
<dbReference type="PANTHER" id="PTHR33619">
    <property type="entry name" value="POLYSACCHARIDE EXPORT PROTEIN GFCE-RELATED"/>
    <property type="match status" value="1"/>
</dbReference>
<dbReference type="OrthoDB" id="662756at2"/>
<dbReference type="AlphaFoldDB" id="A0A2T3HQV4"/>
<organism evidence="3 4">
    <name type="scientific">Pedobacter yulinensis</name>
    <dbReference type="NCBI Taxonomy" id="2126353"/>
    <lineage>
        <taxon>Bacteria</taxon>
        <taxon>Pseudomonadati</taxon>
        <taxon>Bacteroidota</taxon>
        <taxon>Sphingobacteriia</taxon>
        <taxon>Sphingobacteriales</taxon>
        <taxon>Sphingobacteriaceae</taxon>
        <taxon>Pedobacter</taxon>
    </lineage>
</organism>
<keyword evidence="4" id="KW-1185">Reference proteome</keyword>
<evidence type="ECO:0000313" key="4">
    <source>
        <dbReference type="Proteomes" id="UP000240912"/>
    </source>
</evidence>
<dbReference type="PANTHER" id="PTHR33619:SF3">
    <property type="entry name" value="POLYSACCHARIDE EXPORT PROTEIN GFCE-RELATED"/>
    <property type="match status" value="1"/>
</dbReference>
<reference evidence="3 4" key="1">
    <citation type="submission" date="2018-03" db="EMBL/GenBank/DDBJ databases">
        <authorList>
            <person name="Keele B.F."/>
        </authorList>
    </citation>
    <scope>NUCLEOTIDE SEQUENCE [LARGE SCALE GENOMIC DNA]</scope>
    <source>
        <strain evidence="3 4">YL28-9</strain>
    </source>
</reference>
<sequence length="251" mass="27211">MILLGMSSCMTTKNVPYFQDISAAERSALANTAKFTEPTIQPDDILSISVFAIDPTTGVPVNQLATQNLITTQLTATGQQQAISGFLVDKNGEIELSGVGKIKLEGMTTAAAADVIREKAKAVYKDPNVQVRYANFKVTVLGEVLRPSTYVVPNEKVSVLDALGLAGDMTIYGKRENVLLVRDNNGQKEFARLNLNSSSLFNSPYYYLRQNDVLYVEPNKAKAASLNSARSQTFAIIGSALSVLLVLLTRI</sequence>
<dbReference type="Proteomes" id="UP000240912">
    <property type="component" value="Unassembled WGS sequence"/>
</dbReference>
<dbReference type="GO" id="GO:0015159">
    <property type="term" value="F:polysaccharide transmembrane transporter activity"/>
    <property type="evidence" value="ECO:0007669"/>
    <property type="project" value="InterPro"/>
</dbReference>
<dbReference type="InterPro" id="IPR049712">
    <property type="entry name" value="Poly_export"/>
</dbReference>